<proteinExistence type="predicted"/>
<evidence type="ECO:0000256" key="2">
    <source>
        <dbReference type="SAM" id="Phobius"/>
    </source>
</evidence>
<feature type="transmembrane region" description="Helical" evidence="2">
    <location>
        <begin position="432"/>
        <end position="455"/>
    </location>
</feature>
<dbReference type="PANTHER" id="PTHR33741">
    <property type="entry name" value="TRANSMEMBRANE PROTEIN DDB_G0269096-RELATED"/>
    <property type="match status" value="1"/>
</dbReference>
<keyword evidence="2" id="KW-0812">Transmembrane</keyword>
<dbReference type="InterPro" id="IPR007065">
    <property type="entry name" value="HPP"/>
</dbReference>
<dbReference type="PANTHER" id="PTHR33741:SF5">
    <property type="entry name" value="TRANSMEMBRANE PROTEIN DDB_G0269096-RELATED"/>
    <property type="match status" value="1"/>
</dbReference>
<feature type="compositionally biased region" description="Basic and acidic residues" evidence="1">
    <location>
        <begin position="239"/>
        <end position="250"/>
    </location>
</feature>
<evidence type="ECO:0000259" key="3">
    <source>
        <dbReference type="Pfam" id="PF04982"/>
    </source>
</evidence>
<reference evidence="4 5" key="1">
    <citation type="submission" date="2014-09" db="EMBL/GenBank/DDBJ databases">
        <authorList>
            <person name="Magalhaes I.L.F."/>
            <person name="Oliveira U."/>
            <person name="Santos F.R."/>
            <person name="Vidigal T.H.D.A."/>
            <person name="Brescovit A.D."/>
            <person name="Santos A.J."/>
        </authorList>
    </citation>
    <scope>NUCLEOTIDE SEQUENCE [LARGE SCALE GENOMIC DNA]</scope>
</reference>
<feature type="transmembrane region" description="Helical" evidence="2">
    <location>
        <begin position="366"/>
        <end position="387"/>
    </location>
</feature>
<feature type="compositionally biased region" description="Basic and acidic residues" evidence="1">
    <location>
        <begin position="263"/>
        <end position="272"/>
    </location>
</feature>
<name>A0A0P1BPM1_9BASI</name>
<dbReference type="EMBL" id="CCYA01000275">
    <property type="protein sequence ID" value="CEH18520.1"/>
    <property type="molecule type" value="Genomic_DNA"/>
</dbReference>
<feature type="compositionally biased region" description="Low complexity" evidence="1">
    <location>
        <begin position="199"/>
        <end position="208"/>
    </location>
</feature>
<feature type="region of interest" description="Disordered" evidence="1">
    <location>
        <begin position="1"/>
        <end position="297"/>
    </location>
</feature>
<protein>
    <submittedName>
        <fullName evidence="4">HPP</fullName>
    </submittedName>
</protein>
<sequence>MSDASASRLRATDEQPEASSIHRGRMSRIFTRSRATRVASRPSTSPAPLTRRRAVTQEEGLQLQDISADRQPHDGRTSGLCEQSNKEESPEGYSSMLHFVETGRENRWQRRTLQGEGGERDANSRRRSSSRGSFLGRSREPIILNASRPGSNDEYVDESESRTVESTGHGRLAGGAPLDGIDEGRAGRRWRSTSRTLREGGSSISPGSRRGRGDSRSQSTGRYGGGRAGRSTSRAPALKKVEDDEGEGRGRLSPIENGTLKKAHFEPTHSTEESSSLSGDTHAAPEPSAKKQESAAPSRYPNLLKSFIGKREAGRTPVLPLVKHVPLTLEVWLWAWIGALVPIGAITALFSHANLFAADGPAPTPWASPAIVGSFGASAILLFGAPASPLAQPFQFVGGQMMVSAFVGVAVTKLFELNSHYQVSDTDQMGSLVWVAGGMAVATALLGMFITNTVHPPGGATALLAATSPPITKLGWRYLVVVLISSGIMLLWALFWMNLGRQAYPGQSWIPPPGPARAHSVWGIFDAARAKAREVKEHKRQEADKELAVQ</sequence>
<dbReference type="Proteomes" id="UP000054845">
    <property type="component" value="Unassembled WGS sequence"/>
</dbReference>
<dbReference type="OrthoDB" id="2016548at2759"/>
<accession>A0A0P1BPM1</accession>
<dbReference type="AlphaFoldDB" id="A0A0P1BPM1"/>
<dbReference type="InterPro" id="IPR058581">
    <property type="entry name" value="TM_HPP"/>
</dbReference>
<keyword evidence="2" id="KW-1133">Transmembrane helix</keyword>
<dbReference type="STRING" id="401625.A0A0P1BPM1"/>
<dbReference type="Pfam" id="PF04982">
    <property type="entry name" value="TM_HPP"/>
    <property type="match status" value="1"/>
</dbReference>
<evidence type="ECO:0000256" key="1">
    <source>
        <dbReference type="SAM" id="MobiDB-lite"/>
    </source>
</evidence>
<feature type="transmembrane region" description="Helical" evidence="2">
    <location>
        <begin position="331"/>
        <end position="354"/>
    </location>
</feature>
<keyword evidence="5" id="KW-1185">Reference proteome</keyword>
<evidence type="ECO:0000313" key="4">
    <source>
        <dbReference type="EMBL" id="CEH18520.1"/>
    </source>
</evidence>
<organism evidence="4 5">
    <name type="scientific">Ceraceosorus bombacis</name>
    <dbReference type="NCBI Taxonomy" id="401625"/>
    <lineage>
        <taxon>Eukaryota</taxon>
        <taxon>Fungi</taxon>
        <taxon>Dikarya</taxon>
        <taxon>Basidiomycota</taxon>
        <taxon>Ustilaginomycotina</taxon>
        <taxon>Exobasidiomycetes</taxon>
        <taxon>Ceraceosorales</taxon>
        <taxon>Ceraceosoraceae</taxon>
        <taxon>Ceraceosorus</taxon>
    </lineage>
</organism>
<feature type="domain" description="HPP transmembrane region" evidence="3">
    <location>
        <begin position="328"/>
        <end position="505"/>
    </location>
</feature>
<evidence type="ECO:0000313" key="5">
    <source>
        <dbReference type="Proteomes" id="UP000054845"/>
    </source>
</evidence>
<feature type="transmembrane region" description="Helical" evidence="2">
    <location>
        <begin position="475"/>
        <end position="497"/>
    </location>
</feature>
<feature type="compositionally biased region" description="Basic and acidic residues" evidence="1">
    <location>
        <begin position="67"/>
        <end position="76"/>
    </location>
</feature>
<keyword evidence="2" id="KW-0472">Membrane</keyword>
<feature type="transmembrane region" description="Helical" evidence="2">
    <location>
        <begin position="393"/>
        <end position="411"/>
    </location>
</feature>